<keyword evidence="8" id="KW-0677">Repeat</keyword>
<feature type="region of interest" description="Disordered" evidence="14">
    <location>
        <begin position="402"/>
        <end position="440"/>
    </location>
</feature>
<comment type="cofactor">
    <cofactor evidence="1">
        <name>Zn(2+)</name>
        <dbReference type="ChEBI" id="CHEBI:29105"/>
    </cofactor>
</comment>
<evidence type="ECO:0000256" key="10">
    <source>
        <dbReference type="ARBA" id="ARBA00030816"/>
    </source>
</evidence>
<keyword evidence="7" id="KW-0479">Metal-binding</keyword>
<feature type="region of interest" description="Disordered" evidence="14">
    <location>
        <begin position="749"/>
        <end position="769"/>
    </location>
</feature>
<evidence type="ECO:0000256" key="1">
    <source>
        <dbReference type="ARBA" id="ARBA00001947"/>
    </source>
</evidence>
<evidence type="ECO:0000256" key="7">
    <source>
        <dbReference type="ARBA" id="ARBA00022723"/>
    </source>
</evidence>
<feature type="domain" description="Prenyltransferase alpha-alpha toroid" evidence="15">
    <location>
        <begin position="13"/>
        <end position="306"/>
    </location>
</feature>
<proteinExistence type="inferred from homology"/>
<feature type="compositionally biased region" description="Basic residues" evidence="14">
    <location>
        <begin position="550"/>
        <end position="559"/>
    </location>
</feature>
<feature type="compositionally biased region" description="Basic and acidic residues" evidence="14">
    <location>
        <begin position="402"/>
        <end position="413"/>
    </location>
</feature>
<evidence type="ECO:0000256" key="8">
    <source>
        <dbReference type="ARBA" id="ARBA00022737"/>
    </source>
</evidence>
<evidence type="ECO:0000256" key="4">
    <source>
        <dbReference type="ARBA" id="ARBA00012656"/>
    </source>
</evidence>
<keyword evidence="9" id="KW-0862">Zinc</keyword>
<dbReference type="EMBL" id="SBHS01000004">
    <property type="protein sequence ID" value="TWU76941.1"/>
    <property type="molecule type" value="Genomic_DNA"/>
</dbReference>
<dbReference type="GO" id="GO:0004663">
    <property type="term" value="F:Rab geranylgeranyltransferase activity"/>
    <property type="evidence" value="ECO:0007669"/>
    <property type="project" value="UniProtKB-EC"/>
</dbReference>
<comment type="caution">
    <text evidence="16">The sequence shown here is derived from an EMBL/GenBank/DDBJ whole genome shotgun (WGS) entry which is preliminary data.</text>
</comment>
<dbReference type="InterPro" id="IPR008930">
    <property type="entry name" value="Terpenoid_cyclase/PrenylTrfase"/>
</dbReference>
<organism evidence="16 17">
    <name type="scientific">Metarhizium rileyi (strain RCEF 4871)</name>
    <name type="common">Nomuraea rileyi</name>
    <dbReference type="NCBI Taxonomy" id="1649241"/>
    <lineage>
        <taxon>Eukaryota</taxon>
        <taxon>Fungi</taxon>
        <taxon>Dikarya</taxon>
        <taxon>Ascomycota</taxon>
        <taxon>Pezizomycotina</taxon>
        <taxon>Sordariomycetes</taxon>
        <taxon>Hypocreomycetidae</taxon>
        <taxon>Hypocreales</taxon>
        <taxon>Clavicipitaceae</taxon>
        <taxon>Metarhizium</taxon>
    </lineage>
</organism>
<keyword evidence="6" id="KW-0808">Transferase</keyword>
<accession>A0A5C6GKV1</accession>
<dbReference type="PANTHER" id="PTHR11774:SF11">
    <property type="entry name" value="GERANYLGERANYL TRANSFERASE TYPE-2 SUBUNIT BETA"/>
    <property type="match status" value="1"/>
</dbReference>
<evidence type="ECO:0000256" key="12">
    <source>
        <dbReference type="ARBA" id="ARBA00047658"/>
    </source>
</evidence>
<evidence type="ECO:0000256" key="9">
    <source>
        <dbReference type="ARBA" id="ARBA00022833"/>
    </source>
</evidence>
<evidence type="ECO:0000256" key="14">
    <source>
        <dbReference type="SAM" id="MobiDB-lite"/>
    </source>
</evidence>
<dbReference type="InterPro" id="IPR001330">
    <property type="entry name" value="Prenyltrans"/>
</dbReference>
<dbReference type="Proteomes" id="UP000317257">
    <property type="component" value="Unassembled WGS sequence"/>
</dbReference>
<comment type="similarity">
    <text evidence="2">Belongs to the protein prenyltransferase subunit beta family.</text>
</comment>
<evidence type="ECO:0000256" key="13">
    <source>
        <dbReference type="ARBA" id="ARBA00069127"/>
    </source>
</evidence>
<comment type="subunit">
    <text evidence="3">Heterodimer of an alpha and a beta subunit.</text>
</comment>
<reference evidence="17" key="1">
    <citation type="submission" date="2018-12" db="EMBL/GenBank/DDBJ databases">
        <title>The complete genome of Metarhizium rileyi, a key fungal pathogen of Lepidoptera.</title>
        <authorList>
            <person name="Binneck E."/>
            <person name="Lastra C.C.L."/>
            <person name="Sosa-Gomez D.R."/>
        </authorList>
    </citation>
    <scope>NUCLEOTIDE SEQUENCE [LARGE SCALE GENOMIC DNA]</scope>
    <source>
        <strain evidence="17">Cep018-CH2</strain>
    </source>
</reference>
<feature type="region of interest" description="Disordered" evidence="14">
    <location>
        <begin position="534"/>
        <end position="594"/>
    </location>
</feature>
<evidence type="ECO:0000313" key="16">
    <source>
        <dbReference type="EMBL" id="TWU76941.1"/>
    </source>
</evidence>
<dbReference type="GO" id="GO:0046872">
    <property type="term" value="F:metal ion binding"/>
    <property type="evidence" value="ECO:0007669"/>
    <property type="project" value="UniProtKB-KW"/>
</dbReference>
<evidence type="ECO:0000256" key="3">
    <source>
        <dbReference type="ARBA" id="ARBA00011355"/>
    </source>
</evidence>
<dbReference type="EC" id="2.5.1.60" evidence="4"/>
<evidence type="ECO:0000259" key="15">
    <source>
        <dbReference type="Pfam" id="PF00432"/>
    </source>
</evidence>
<keyword evidence="5" id="KW-0637">Prenyltransferase</keyword>
<evidence type="ECO:0000256" key="2">
    <source>
        <dbReference type="ARBA" id="ARBA00010497"/>
    </source>
</evidence>
<sequence length="870" mass="96040">MVQEGTISETPTLAVDAHVKYVQSLDTKKDELDYWLTEHLRLNGVYWGLTAIHLLGRPDALSRQETIDFVLSCQHENGGFGAAPGHDAHMLSTVSAVQILAMIDALDELDARGPGRAQVETYIAGLQDPNTGTFYGDEWGEDDTRFLYGALNALSLLGALSRINLDKAVSHIQSCANFDGGYGAKPGAESHSGQILTCLAALSIANRLDTVNEEKLGSWLSERQTPSGGFNGRPEKKEDVCYTWWVLASLAILKRTHWIDRDALIAFILSSQDSENGGLSDRPGDMVDVWHTCFGLAGLSLLQFPGMDMASSLESTRDCTPVSANKNIPLLCTVCPEAPRFSDVSHLLTHIASKGHLHHETQTKLKSHQDIAASVTLQQYESWYKANGIEALLVERMKAKQKKEAARTSRTRDSTPSVASKSRRKTKRGSNKTTVKAEQDDLTQDFPLFPGFFPSENDAEVDEEFASSDMLSLKGQVWPGMGKMDLANDDMKRTRNQRKPNSVIEKMKHTSEGIEPTQVVMTPDFEVERVKGVYDSSSPIPGQEEETPKKTVRPKRKRTQALAEVSVNVPRRAGRRPGRRNGESKIKAPPVESNGDSILSLAANTTSFRHGNDVFRDDDDGVPGMYGDRMFTTPSCQDQRADVRNRFGLYPYGRVSHSPLMSPTPSSRDVSARLFPARNTLRTRVHNNIYDNYGGNTNFVSVCQPETTSFAVNDPSIYNYSSRPPFVSCNNVGNSGNYMFRFNSSSLLQPKSERHQSPGPGELVNGAGNPQYLHVSESNPLFAQDRAIFGPYNTIGPSQTLSSLNMHSMNRSNDHNQTTTNHQEDHGTAGCSIKMESHFGDMMANVETGECKQTSFTENEVWASTETLDL</sequence>
<dbReference type="CDD" id="cd02894">
    <property type="entry name" value="GGTase-II"/>
    <property type="match status" value="1"/>
</dbReference>
<evidence type="ECO:0000313" key="17">
    <source>
        <dbReference type="Proteomes" id="UP000317257"/>
    </source>
</evidence>
<protein>
    <recommendedName>
        <fullName evidence="13">Geranylgeranyl transferase type-2 subunit beta</fullName>
        <ecNumber evidence="4">2.5.1.60</ecNumber>
    </recommendedName>
    <alternativeName>
        <fullName evidence="10">Geranylgeranyl transferase type II subunit beta</fullName>
    </alternativeName>
    <alternativeName>
        <fullName evidence="11">Type II protein geranyl-geranyltransferase subunit beta</fullName>
    </alternativeName>
</protein>
<gene>
    <name evidence="16" type="ORF">ED733_007066</name>
</gene>
<name>A0A5C6GKV1_METRR</name>
<evidence type="ECO:0000256" key="6">
    <source>
        <dbReference type="ARBA" id="ARBA00022679"/>
    </source>
</evidence>
<dbReference type="Gene3D" id="1.50.10.20">
    <property type="match status" value="1"/>
</dbReference>
<comment type="catalytic activity">
    <reaction evidence="12">
        <text>geranylgeranyl diphosphate + L-cysteinyl-[protein] = S-geranylgeranyl-L-cysteinyl-[protein] + diphosphate</text>
        <dbReference type="Rhea" id="RHEA:21240"/>
        <dbReference type="Rhea" id="RHEA-COMP:10131"/>
        <dbReference type="Rhea" id="RHEA-COMP:11537"/>
        <dbReference type="ChEBI" id="CHEBI:29950"/>
        <dbReference type="ChEBI" id="CHEBI:33019"/>
        <dbReference type="ChEBI" id="CHEBI:57533"/>
        <dbReference type="ChEBI" id="CHEBI:86021"/>
        <dbReference type="EC" id="2.5.1.60"/>
    </reaction>
</comment>
<evidence type="ECO:0000256" key="11">
    <source>
        <dbReference type="ARBA" id="ARBA00032766"/>
    </source>
</evidence>
<dbReference type="FunFam" id="1.50.10.20:FF:000012">
    <property type="entry name" value="Geranylgeranyl transferase type-2 subunit beta"/>
    <property type="match status" value="1"/>
</dbReference>
<dbReference type="Pfam" id="PF00432">
    <property type="entry name" value="Prenyltrans"/>
    <property type="match status" value="1"/>
</dbReference>
<evidence type="ECO:0000256" key="5">
    <source>
        <dbReference type="ARBA" id="ARBA00022602"/>
    </source>
</evidence>
<dbReference type="SUPFAM" id="SSF48239">
    <property type="entry name" value="Terpenoid cyclases/Protein prenyltransferases"/>
    <property type="match status" value="1"/>
</dbReference>
<dbReference type="AlphaFoldDB" id="A0A5C6GKV1"/>
<dbReference type="InterPro" id="IPR026873">
    <property type="entry name" value="Ptb1"/>
</dbReference>
<dbReference type="PANTHER" id="PTHR11774">
    <property type="entry name" value="GERANYLGERANYL TRANSFERASE TYPE BETA SUBUNIT"/>
    <property type="match status" value="1"/>
</dbReference>
<dbReference type="GO" id="GO:0072657">
    <property type="term" value="P:protein localization to membrane"/>
    <property type="evidence" value="ECO:0007669"/>
    <property type="project" value="UniProtKB-ARBA"/>
</dbReference>
<feature type="compositionally biased region" description="Basic residues" evidence="14">
    <location>
        <begin position="421"/>
        <end position="430"/>
    </location>
</feature>
<dbReference type="GO" id="GO:0005968">
    <property type="term" value="C:Rab-protein geranylgeranyltransferase complex"/>
    <property type="evidence" value="ECO:0007669"/>
    <property type="project" value="TreeGrafter"/>
</dbReference>
<dbReference type="InterPro" id="IPR045089">
    <property type="entry name" value="PGGT1B-like"/>
</dbReference>